<keyword evidence="3" id="KW-1185">Reference proteome</keyword>
<proteinExistence type="predicted"/>
<evidence type="ECO:0000313" key="2">
    <source>
        <dbReference type="EMBL" id="MFC6181513.1"/>
    </source>
</evidence>
<evidence type="ECO:0000256" key="1">
    <source>
        <dbReference type="SAM" id="Phobius"/>
    </source>
</evidence>
<keyword evidence="1" id="KW-0812">Transmembrane</keyword>
<reference evidence="3" key="1">
    <citation type="journal article" date="2019" name="Int. J. Syst. Evol. Microbiol.">
        <title>The Global Catalogue of Microorganisms (GCM) 10K type strain sequencing project: providing services to taxonomists for standard genome sequencing and annotation.</title>
        <authorList>
            <consortium name="The Broad Institute Genomics Platform"/>
            <consortium name="The Broad Institute Genome Sequencing Center for Infectious Disease"/>
            <person name="Wu L."/>
            <person name="Ma J."/>
        </authorList>
    </citation>
    <scope>NUCLEOTIDE SEQUENCE [LARGE SCALE GENOMIC DNA]</scope>
    <source>
        <strain evidence="3">CCM 8933</strain>
    </source>
</reference>
<dbReference type="RefSeq" id="WP_137628811.1">
    <property type="nucleotide sequence ID" value="NZ_BJDJ01000012.1"/>
</dbReference>
<organism evidence="2 3">
    <name type="scientific">Lactiplantibacillus daowaiensis</name>
    <dbReference type="NCBI Taxonomy" id="2559918"/>
    <lineage>
        <taxon>Bacteria</taxon>
        <taxon>Bacillati</taxon>
        <taxon>Bacillota</taxon>
        <taxon>Bacilli</taxon>
        <taxon>Lactobacillales</taxon>
        <taxon>Lactobacillaceae</taxon>
        <taxon>Lactiplantibacillus</taxon>
    </lineage>
</organism>
<feature type="transmembrane region" description="Helical" evidence="1">
    <location>
        <begin position="62"/>
        <end position="87"/>
    </location>
</feature>
<accession>A0ABW1S104</accession>
<sequence>MRLYKPVTNHNGRANRADNRHINPYYGQHGAEWVKNGNASLYNAQHEHSQAKLHLQHRFGTVAYNVLWVIVAIIVMIVGGFIVYSLALNL</sequence>
<dbReference type="Proteomes" id="UP001596282">
    <property type="component" value="Unassembled WGS sequence"/>
</dbReference>
<name>A0ABW1S104_9LACO</name>
<dbReference type="EMBL" id="JBHSSC010000038">
    <property type="protein sequence ID" value="MFC6181513.1"/>
    <property type="molecule type" value="Genomic_DNA"/>
</dbReference>
<gene>
    <name evidence="2" type="ORF">ACFP5Y_09795</name>
</gene>
<evidence type="ECO:0000313" key="3">
    <source>
        <dbReference type="Proteomes" id="UP001596282"/>
    </source>
</evidence>
<keyword evidence="1" id="KW-1133">Transmembrane helix</keyword>
<keyword evidence="1" id="KW-0472">Membrane</keyword>
<comment type="caution">
    <text evidence="2">The sequence shown here is derived from an EMBL/GenBank/DDBJ whole genome shotgun (WGS) entry which is preliminary data.</text>
</comment>
<protein>
    <submittedName>
        <fullName evidence="2">Uncharacterized protein</fullName>
    </submittedName>
</protein>